<proteinExistence type="predicted"/>
<protein>
    <submittedName>
        <fullName evidence="1">Uncharacterized protein</fullName>
    </submittedName>
</protein>
<sequence length="62" mass="7548">MSLILNVVKDWEWLRDILARSKSTQIKDEDLTVEDKMRICDLLWEYRNDRCSICELMKKEVE</sequence>
<dbReference type="EMBL" id="BK015760">
    <property type="protein sequence ID" value="DAE23825.1"/>
    <property type="molecule type" value="Genomic_DNA"/>
</dbReference>
<evidence type="ECO:0000313" key="1">
    <source>
        <dbReference type="EMBL" id="DAE23825.1"/>
    </source>
</evidence>
<accession>A0A8S5QYD5</accession>
<reference evidence="1" key="1">
    <citation type="journal article" date="2021" name="Proc. Natl. Acad. Sci. U.S.A.">
        <title>A Catalog of Tens of Thousands of Viruses from Human Metagenomes Reveals Hidden Associations with Chronic Diseases.</title>
        <authorList>
            <person name="Tisza M.J."/>
            <person name="Buck C.B."/>
        </authorList>
    </citation>
    <scope>NUCLEOTIDE SEQUENCE</scope>
    <source>
        <strain evidence="1">Ct9lR64</strain>
    </source>
</reference>
<name>A0A8S5QYD5_9CAUD</name>
<organism evidence="1">
    <name type="scientific">Siphoviridae sp. ct9lR64</name>
    <dbReference type="NCBI Taxonomy" id="2826178"/>
    <lineage>
        <taxon>Viruses</taxon>
        <taxon>Duplodnaviria</taxon>
        <taxon>Heunggongvirae</taxon>
        <taxon>Uroviricota</taxon>
        <taxon>Caudoviricetes</taxon>
    </lineage>
</organism>